<name>F8EWA2_ZYMMT</name>
<protein>
    <submittedName>
        <fullName evidence="1">Uncharacterized protein</fullName>
    </submittedName>
</protein>
<dbReference type="RefSeq" id="WP_013934900.1">
    <property type="nucleotide sequence ID" value="NC_015709.1"/>
</dbReference>
<reference evidence="1 2" key="1">
    <citation type="journal article" date="2011" name="J. Bacteriol.">
        <title>Genome sequence of the ethanol-producing Zymomonas mobilis subsp. pomaceae lectotype strain ATCC 29192.</title>
        <authorList>
            <person name="Kouvelis V.N."/>
            <person name="Davenport K.W."/>
            <person name="Brettin T.S."/>
            <person name="Bruce D."/>
            <person name="Detter C."/>
            <person name="Han C.S."/>
            <person name="Nolan M."/>
            <person name="Tapia R."/>
            <person name="Damoulaki A."/>
            <person name="Kyrpides N.C."/>
            <person name="Typas M.A."/>
            <person name="Pappas K.M."/>
        </authorList>
    </citation>
    <scope>NUCLEOTIDE SEQUENCE [LARGE SCALE GENOMIC DNA]</scope>
    <source>
        <strain evidence="2">ATCC 29192 / DSM 22645 / JCM 10191 / CCUG 17912 / NBRC 13757 / NCIMB 11200 / NRRL B-4491 / Barker I</strain>
    </source>
</reference>
<dbReference type="HOGENOM" id="CLU_1937336_0_0_5"/>
<gene>
    <name evidence="1" type="ordered locus">Zymop_1623</name>
</gene>
<proteinExistence type="predicted"/>
<evidence type="ECO:0000313" key="2">
    <source>
        <dbReference type="Proteomes" id="UP000000491"/>
    </source>
</evidence>
<dbReference type="AlphaFoldDB" id="F8EWA2"/>
<dbReference type="KEGG" id="zmp:Zymop_1623"/>
<sequence>MPLCQENSLNIGRDLQQIHHIATFLRLWYEEKQAEIVGIPEQKSSNKEDDSAMPEKEFFSFSLMEQLNQAYHKAPELLSYQMKILLDECIAMAQIGIEVLIKARQTGADPAIAAGSLASALERDVRRMRLLLLPETPSRICD</sequence>
<evidence type="ECO:0000313" key="1">
    <source>
        <dbReference type="EMBL" id="AEI38512.1"/>
    </source>
</evidence>
<accession>F8EWA2</accession>
<dbReference type="Proteomes" id="UP000000491">
    <property type="component" value="Chromosome"/>
</dbReference>
<dbReference type="PATRIC" id="fig|579138.3.peg.1723"/>
<organism evidence="1 2">
    <name type="scientific">Zymomonas mobilis subsp. pomaceae (strain ATCC 29192 / DSM 22645 / JCM 10191 / CCUG 17912 / NBRC 13757 / NCIMB 11200 / NRRL B-4491 / Barker I)</name>
    <dbReference type="NCBI Taxonomy" id="579138"/>
    <lineage>
        <taxon>Bacteria</taxon>
        <taxon>Pseudomonadati</taxon>
        <taxon>Pseudomonadota</taxon>
        <taxon>Alphaproteobacteria</taxon>
        <taxon>Sphingomonadales</taxon>
        <taxon>Zymomonadaceae</taxon>
        <taxon>Zymomonas</taxon>
    </lineage>
</organism>
<dbReference type="EMBL" id="CP002865">
    <property type="protein sequence ID" value="AEI38512.1"/>
    <property type="molecule type" value="Genomic_DNA"/>
</dbReference>